<name>A0ABD5MT43_9EURY</name>
<feature type="region of interest" description="Disordered" evidence="1">
    <location>
        <begin position="264"/>
        <end position="310"/>
    </location>
</feature>
<dbReference type="EMBL" id="JBHMAJ010000010">
    <property type="protein sequence ID" value="MFB9825760.1"/>
    <property type="molecule type" value="Genomic_DNA"/>
</dbReference>
<evidence type="ECO:0000313" key="3">
    <source>
        <dbReference type="EMBL" id="MFB9825760.1"/>
    </source>
</evidence>
<comment type="caution">
    <text evidence="3">The sequence shown here is derived from an EMBL/GenBank/DDBJ whole genome shotgun (WGS) entry which is preliminary data.</text>
</comment>
<feature type="transmembrane region" description="Helical" evidence="2">
    <location>
        <begin position="86"/>
        <end position="105"/>
    </location>
</feature>
<evidence type="ECO:0000313" key="4">
    <source>
        <dbReference type="Proteomes" id="UP001589595"/>
    </source>
</evidence>
<feature type="compositionally biased region" description="Basic and acidic residues" evidence="1">
    <location>
        <begin position="265"/>
        <end position="284"/>
    </location>
</feature>
<proteinExistence type="predicted"/>
<reference evidence="3" key="1">
    <citation type="submission" date="2024-09" db="EMBL/GenBank/DDBJ databases">
        <authorList>
            <person name="Sun Q."/>
        </authorList>
    </citation>
    <scope>NUCLEOTIDE SEQUENCE [LARGE SCALE GENOMIC DNA]</scope>
    <source>
        <strain evidence="3">JCM 31273</strain>
    </source>
</reference>
<feature type="transmembrane region" description="Helical" evidence="2">
    <location>
        <begin position="224"/>
        <end position="247"/>
    </location>
</feature>
<keyword evidence="2" id="KW-1133">Transmembrane helix</keyword>
<dbReference type="GeneID" id="67211741"/>
<keyword evidence="2" id="KW-0812">Transmembrane</keyword>
<evidence type="ECO:0000256" key="1">
    <source>
        <dbReference type="SAM" id="MobiDB-lite"/>
    </source>
</evidence>
<protein>
    <recommendedName>
        <fullName evidence="5">DUF4013 domain-containing protein</fullName>
    </recommendedName>
</protein>
<feature type="transmembrane region" description="Helical" evidence="2">
    <location>
        <begin position="45"/>
        <end position="66"/>
    </location>
</feature>
<dbReference type="Proteomes" id="UP001589595">
    <property type="component" value="Unassembled WGS sequence"/>
</dbReference>
<organism evidence="3 4">
    <name type="scientific">Halobaculum roseum</name>
    <dbReference type="NCBI Taxonomy" id="2175149"/>
    <lineage>
        <taxon>Archaea</taxon>
        <taxon>Methanobacteriati</taxon>
        <taxon>Methanobacteriota</taxon>
        <taxon>Stenosarchaea group</taxon>
        <taxon>Halobacteria</taxon>
        <taxon>Halobacteriales</taxon>
        <taxon>Haloferacaceae</taxon>
        <taxon>Halobaculum</taxon>
    </lineage>
</organism>
<dbReference type="RefSeq" id="WP_222921572.1">
    <property type="nucleotide sequence ID" value="NZ_CP082286.1"/>
</dbReference>
<accession>A0ABD5MT43</accession>
<feature type="transmembrane region" description="Helical" evidence="2">
    <location>
        <begin position="195"/>
        <end position="218"/>
    </location>
</feature>
<sequence>MPSITTRLSAGVDDALTHLPLAVVPLVIAVLDAGKIRSVLAFDGVHVGIRFTLPASVLSTWSFVSVPNDGTVSAGIPPSALAEPSVLALAVGGLLVTSALAAGYFGSLANALAGEPYRFAENVRRYLPAFLVFTVAPVVVLSPLVLLAGAPSAIGIAVIALALAGILVATYLLYATPYLLVLRETDLLTAARASYALAVDGGAYLSYALGFVAVVVVVSPVLSAITVSVPVVGLAVGIPVGAVLGLAGNLATMRFVADIDPESDGFDRDGNRPGVHSDGRRDAGDDGNNGDDGEDNTPSPGGDDPHQWKE</sequence>
<evidence type="ECO:0000256" key="2">
    <source>
        <dbReference type="SAM" id="Phobius"/>
    </source>
</evidence>
<gene>
    <name evidence="3" type="ORF">ACFFOL_16450</name>
</gene>
<feature type="transmembrane region" description="Helical" evidence="2">
    <location>
        <begin position="153"/>
        <end position="174"/>
    </location>
</feature>
<evidence type="ECO:0008006" key="5">
    <source>
        <dbReference type="Google" id="ProtNLM"/>
    </source>
</evidence>
<dbReference type="AlphaFoldDB" id="A0ABD5MT43"/>
<feature type="transmembrane region" description="Helical" evidence="2">
    <location>
        <begin position="126"/>
        <end position="147"/>
    </location>
</feature>
<feature type="transmembrane region" description="Helical" evidence="2">
    <location>
        <begin position="15"/>
        <end position="33"/>
    </location>
</feature>
<keyword evidence="4" id="KW-1185">Reference proteome</keyword>
<keyword evidence="2" id="KW-0472">Membrane</keyword>